<dbReference type="PANTHER" id="PTHR36037:SF1">
    <property type="entry name" value="RNA-DIRECTED DNA POLYMERASE (REVERSE TRANSCRIPTASE)-RELATED FAMILY PROTEIN"/>
    <property type="match status" value="1"/>
</dbReference>
<dbReference type="AlphaFoldDB" id="A0A5J9TR93"/>
<name>A0A5J9TR93_9POAL</name>
<reference evidence="1 2" key="1">
    <citation type="journal article" date="2019" name="Sci. Rep.">
        <title>A high-quality genome of Eragrostis curvula grass provides insights into Poaceae evolution and supports new strategies to enhance forage quality.</title>
        <authorList>
            <person name="Carballo J."/>
            <person name="Santos B.A.C.M."/>
            <person name="Zappacosta D."/>
            <person name="Garbus I."/>
            <person name="Selva J.P."/>
            <person name="Gallo C.A."/>
            <person name="Diaz A."/>
            <person name="Albertini E."/>
            <person name="Caccamo M."/>
            <person name="Echenique V."/>
        </authorList>
    </citation>
    <scope>NUCLEOTIDE SEQUENCE [LARGE SCALE GENOMIC DNA]</scope>
    <source>
        <strain evidence="2">cv. Victoria</strain>
        <tissue evidence="1">Leaf</tissue>
    </source>
</reference>
<protein>
    <submittedName>
        <fullName evidence="1">Uncharacterized protein</fullName>
    </submittedName>
</protein>
<comment type="caution">
    <text evidence="1">The sequence shown here is derived from an EMBL/GenBank/DDBJ whole genome shotgun (WGS) entry which is preliminary data.</text>
</comment>
<accession>A0A5J9TR93</accession>
<keyword evidence="2" id="KW-1185">Reference proteome</keyword>
<proteinExistence type="predicted"/>
<dbReference type="Proteomes" id="UP000324897">
    <property type="component" value="Unassembled WGS sequence"/>
</dbReference>
<evidence type="ECO:0000313" key="1">
    <source>
        <dbReference type="EMBL" id="TVU13903.1"/>
    </source>
</evidence>
<dbReference type="PANTHER" id="PTHR36037">
    <property type="entry name" value="RNA-DIRECTED DNA POLYMERASE (REVERSE TRANSCRIPTASE)-RELATED FAMILY PROTEIN"/>
    <property type="match status" value="1"/>
</dbReference>
<dbReference type="Gramene" id="TVU13903">
    <property type="protein sequence ID" value="TVU13903"/>
    <property type="gene ID" value="EJB05_37336"/>
</dbReference>
<dbReference type="OrthoDB" id="1927690at2759"/>
<dbReference type="EMBL" id="RWGY01000031">
    <property type="protein sequence ID" value="TVU13903.1"/>
    <property type="molecule type" value="Genomic_DNA"/>
</dbReference>
<gene>
    <name evidence="1" type="ORF">EJB05_37336</name>
</gene>
<sequence>MADAVVSLAPAQRPEEAPLDAAAIRSRVEELALKWRRGREEEEVPVAGAEADAEKGLSSMWLRKQWTSGTPSSAANPSGDLGDLDAYLEWLRTKVSLTEEMNRKASDEIAVLARGNDAIQLDVGIEELESSIVEAGSKDLSHFEASPIVELQESTDLCGNESIVDKDYKYEVLKLNQQIEESEMDLKLLQNMERADAIWQLESLLSSSGAKILDFKDNCLRVLLEAPILTSDLIYEHKLDCAIDSFVSDHELLIEVGEGKEPQKVQIFPMIHSFEYFDKEETIVAHLVRGIDLSIKTPADWPLSSYGLRLISIRNSGTHPTNITSSLLEKTKELANGLELQIRRHLARFIDAVEEILVRELRSELHAGRASS</sequence>
<evidence type="ECO:0000313" key="2">
    <source>
        <dbReference type="Proteomes" id="UP000324897"/>
    </source>
</evidence>
<organism evidence="1 2">
    <name type="scientific">Eragrostis curvula</name>
    <name type="common">weeping love grass</name>
    <dbReference type="NCBI Taxonomy" id="38414"/>
    <lineage>
        <taxon>Eukaryota</taxon>
        <taxon>Viridiplantae</taxon>
        <taxon>Streptophyta</taxon>
        <taxon>Embryophyta</taxon>
        <taxon>Tracheophyta</taxon>
        <taxon>Spermatophyta</taxon>
        <taxon>Magnoliopsida</taxon>
        <taxon>Liliopsida</taxon>
        <taxon>Poales</taxon>
        <taxon>Poaceae</taxon>
        <taxon>PACMAD clade</taxon>
        <taxon>Chloridoideae</taxon>
        <taxon>Eragrostideae</taxon>
        <taxon>Eragrostidinae</taxon>
        <taxon>Eragrostis</taxon>
    </lineage>
</organism>